<reference evidence="1" key="1">
    <citation type="submission" date="2018-02" db="EMBL/GenBank/DDBJ databases">
        <title>Rhizophora mucronata_Transcriptome.</title>
        <authorList>
            <person name="Meera S.P."/>
            <person name="Sreeshan A."/>
            <person name="Augustine A."/>
        </authorList>
    </citation>
    <scope>NUCLEOTIDE SEQUENCE</scope>
    <source>
        <tissue evidence="1">Leaf</tissue>
    </source>
</reference>
<accession>A0A2P2JC98</accession>
<protein>
    <submittedName>
        <fullName evidence="1">Uncharacterized protein</fullName>
    </submittedName>
</protein>
<name>A0A2P2JC98_RHIMU</name>
<sequence length="35" mass="4001">MAFLAVCNFEPLLSWVMSRVWACKVYNFGLYGGKV</sequence>
<dbReference type="AlphaFoldDB" id="A0A2P2JC98"/>
<organism evidence="1">
    <name type="scientific">Rhizophora mucronata</name>
    <name type="common">Asiatic mangrove</name>
    <dbReference type="NCBI Taxonomy" id="61149"/>
    <lineage>
        <taxon>Eukaryota</taxon>
        <taxon>Viridiplantae</taxon>
        <taxon>Streptophyta</taxon>
        <taxon>Embryophyta</taxon>
        <taxon>Tracheophyta</taxon>
        <taxon>Spermatophyta</taxon>
        <taxon>Magnoliopsida</taxon>
        <taxon>eudicotyledons</taxon>
        <taxon>Gunneridae</taxon>
        <taxon>Pentapetalae</taxon>
        <taxon>rosids</taxon>
        <taxon>fabids</taxon>
        <taxon>Malpighiales</taxon>
        <taxon>Rhizophoraceae</taxon>
        <taxon>Rhizophora</taxon>
    </lineage>
</organism>
<evidence type="ECO:0000313" key="1">
    <source>
        <dbReference type="EMBL" id="MBW91073.1"/>
    </source>
</evidence>
<dbReference type="EMBL" id="GGEC01010590">
    <property type="protein sequence ID" value="MBW91073.1"/>
    <property type="molecule type" value="Transcribed_RNA"/>
</dbReference>
<proteinExistence type="predicted"/>